<feature type="binding site" evidence="2">
    <location>
        <position position="136"/>
    </location>
    <ligand>
        <name>ATP</name>
        <dbReference type="ChEBI" id="CHEBI:30616"/>
    </ligand>
</feature>
<keyword evidence="1 2" id="KW-0784">Thiamine biosynthesis</keyword>
<dbReference type="HAMAP" id="MF_02128">
    <property type="entry name" value="TMP_kinase"/>
    <property type="match status" value="1"/>
</dbReference>
<dbReference type="Proteomes" id="UP000536441">
    <property type="component" value="Unassembled WGS sequence"/>
</dbReference>
<dbReference type="GO" id="GO:0009229">
    <property type="term" value="P:thiamine diphosphate biosynthetic process"/>
    <property type="evidence" value="ECO:0007669"/>
    <property type="project" value="UniProtKB-UniRule"/>
</dbReference>
<dbReference type="UniPathway" id="UPA00060">
    <property type="reaction ID" value="UER00142"/>
</dbReference>
<comment type="catalytic activity">
    <reaction evidence="2">
        <text>thiamine phosphate + ATP = thiamine diphosphate + ADP</text>
        <dbReference type="Rhea" id="RHEA:15913"/>
        <dbReference type="ChEBI" id="CHEBI:30616"/>
        <dbReference type="ChEBI" id="CHEBI:37575"/>
        <dbReference type="ChEBI" id="CHEBI:58937"/>
        <dbReference type="ChEBI" id="CHEBI:456216"/>
        <dbReference type="EC" id="2.7.4.16"/>
    </reaction>
</comment>
<keyword evidence="2" id="KW-0067">ATP-binding</keyword>
<dbReference type="Pfam" id="PF00586">
    <property type="entry name" value="AIRS"/>
    <property type="match status" value="1"/>
</dbReference>
<dbReference type="EC" id="2.7.4.16" evidence="2"/>
<dbReference type="Gene3D" id="3.90.650.10">
    <property type="entry name" value="PurM-like C-terminal domain"/>
    <property type="match status" value="1"/>
</dbReference>
<dbReference type="CDD" id="cd02194">
    <property type="entry name" value="ThiL"/>
    <property type="match status" value="1"/>
</dbReference>
<dbReference type="InterPro" id="IPR010918">
    <property type="entry name" value="PurM-like_C_dom"/>
</dbReference>
<dbReference type="PANTHER" id="PTHR30270:SF0">
    <property type="entry name" value="THIAMINE-MONOPHOSPHATE KINASE"/>
    <property type="match status" value="1"/>
</dbReference>
<feature type="domain" description="PurM-like C-terminal" evidence="5">
    <location>
        <begin position="140"/>
        <end position="254"/>
    </location>
</feature>
<dbReference type="Pfam" id="PF02769">
    <property type="entry name" value="AIRS_C"/>
    <property type="match status" value="1"/>
</dbReference>
<dbReference type="NCBIfam" id="TIGR01379">
    <property type="entry name" value="thiL"/>
    <property type="match status" value="1"/>
</dbReference>
<feature type="domain" description="PurM-like N-terminal" evidence="4">
    <location>
        <begin position="24"/>
        <end position="128"/>
    </location>
</feature>
<feature type="binding site" evidence="2">
    <location>
        <position position="198"/>
    </location>
    <ligand>
        <name>ATP</name>
        <dbReference type="ChEBI" id="CHEBI:30616"/>
    </ligand>
</feature>
<dbReference type="GO" id="GO:0000287">
    <property type="term" value="F:magnesium ion binding"/>
    <property type="evidence" value="ECO:0007669"/>
    <property type="project" value="UniProtKB-UniRule"/>
</dbReference>
<evidence type="ECO:0000256" key="1">
    <source>
        <dbReference type="ARBA" id="ARBA00022977"/>
    </source>
</evidence>
<dbReference type="AlphaFoldDB" id="A0A7Y6B943"/>
<feature type="binding site" evidence="2">
    <location>
        <position position="39"/>
    </location>
    <ligand>
        <name>Mg(2+)</name>
        <dbReference type="ChEBI" id="CHEBI:18420"/>
        <label>1</label>
    </ligand>
</feature>
<dbReference type="InterPro" id="IPR016188">
    <property type="entry name" value="PurM-like_N"/>
</dbReference>
<feature type="binding site" evidence="2">
    <location>
        <begin position="111"/>
        <end position="112"/>
    </location>
    <ligand>
        <name>ATP</name>
        <dbReference type="ChEBI" id="CHEBI:30616"/>
    </ligand>
</feature>
<keyword evidence="2" id="KW-0547">Nucleotide-binding</keyword>
<dbReference type="InterPro" id="IPR036676">
    <property type="entry name" value="PurM-like_C_sf"/>
</dbReference>
<dbReference type="GO" id="GO:0009228">
    <property type="term" value="P:thiamine biosynthetic process"/>
    <property type="evidence" value="ECO:0007669"/>
    <property type="project" value="UniProtKB-KW"/>
</dbReference>
<comment type="similarity">
    <text evidence="2">Belongs to the thiamine-monophosphate kinase family.</text>
</comment>
<evidence type="ECO:0000313" key="6">
    <source>
        <dbReference type="EMBL" id="NUU48781.1"/>
    </source>
</evidence>
<comment type="function">
    <text evidence="2">Catalyzes the ATP-dependent phosphorylation of thiamine-monophosphate (TMP) to form thiamine-pyrophosphate (TPP), the active form of vitamin B1.</text>
</comment>
<feature type="region of interest" description="Disordered" evidence="3">
    <location>
        <begin position="273"/>
        <end position="301"/>
    </location>
</feature>
<evidence type="ECO:0000256" key="2">
    <source>
        <dbReference type="HAMAP-Rule" id="MF_02128"/>
    </source>
</evidence>
<evidence type="ECO:0000256" key="3">
    <source>
        <dbReference type="SAM" id="MobiDB-lite"/>
    </source>
</evidence>
<proteinExistence type="inferred from homology"/>
<dbReference type="InterPro" id="IPR036921">
    <property type="entry name" value="PurM-like_N_sf"/>
</dbReference>
<feature type="binding site" evidence="2">
    <location>
        <position position="67"/>
    </location>
    <ligand>
        <name>Mg(2+)</name>
        <dbReference type="ChEBI" id="CHEBI:18420"/>
        <label>3</label>
    </ligand>
</feature>
<comment type="caution">
    <text evidence="2">Lacks conserved residue(s) required for the propagation of feature annotation.</text>
</comment>
<dbReference type="EMBL" id="JABMCH010000071">
    <property type="protein sequence ID" value="NUU48781.1"/>
    <property type="molecule type" value="Genomic_DNA"/>
</dbReference>
<protein>
    <recommendedName>
        <fullName evidence="2">Thiamine-monophosphate kinase</fullName>
        <shortName evidence="2">TMP kinase</shortName>
        <shortName evidence="2">Thiamine-phosphate kinase</shortName>
        <ecNumber evidence="2">2.7.4.16</ecNumber>
    </recommendedName>
</protein>
<gene>
    <name evidence="2 6" type="primary">thiL</name>
    <name evidence="6" type="ORF">HP438_17575</name>
</gene>
<comment type="pathway">
    <text evidence="2">Cofactor biosynthesis; thiamine diphosphate biosynthesis; thiamine diphosphate from thiamine phosphate: step 1/1.</text>
</comment>
<feature type="binding site" evidence="2">
    <location>
        <position position="37"/>
    </location>
    <ligand>
        <name>Mg(2+)</name>
        <dbReference type="ChEBI" id="CHEBI:18420"/>
        <label>4</label>
    </ligand>
</feature>
<feature type="binding site" evidence="2">
    <location>
        <position position="112"/>
    </location>
    <ligand>
        <name>Mg(2+)</name>
        <dbReference type="ChEBI" id="CHEBI:18420"/>
        <label>1</label>
    </ligand>
</feature>
<feature type="binding site" evidence="2">
    <location>
        <position position="39"/>
    </location>
    <ligand>
        <name>Mg(2+)</name>
        <dbReference type="ChEBI" id="CHEBI:18420"/>
        <label>2</label>
    </ligand>
</feature>
<evidence type="ECO:0000259" key="4">
    <source>
        <dbReference type="Pfam" id="PF00586"/>
    </source>
</evidence>
<feature type="binding site" evidence="2">
    <location>
        <position position="67"/>
    </location>
    <ligand>
        <name>Mg(2+)</name>
        <dbReference type="ChEBI" id="CHEBI:18420"/>
        <label>2</label>
    </ligand>
</feature>
<comment type="caution">
    <text evidence="6">The sequence shown here is derived from an EMBL/GenBank/DDBJ whole genome shotgun (WGS) entry which is preliminary data.</text>
</comment>
<evidence type="ECO:0000313" key="7">
    <source>
        <dbReference type="Proteomes" id="UP000536441"/>
    </source>
</evidence>
<dbReference type="GO" id="GO:0005524">
    <property type="term" value="F:ATP binding"/>
    <property type="evidence" value="ECO:0007669"/>
    <property type="project" value="UniProtKB-UniRule"/>
</dbReference>
<accession>A0A7Y6B943</accession>
<dbReference type="RefSeq" id="WP_175313452.1">
    <property type="nucleotide sequence ID" value="NZ_CBCRYR010000007.1"/>
</dbReference>
<dbReference type="PIRSF" id="PIRSF005303">
    <property type="entry name" value="Thiam_monoph_kin"/>
    <property type="match status" value="1"/>
</dbReference>
<dbReference type="SUPFAM" id="SSF55326">
    <property type="entry name" value="PurM N-terminal domain-like"/>
    <property type="match status" value="1"/>
</dbReference>
<dbReference type="PANTHER" id="PTHR30270">
    <property type="entry name" value="THIAMINE-MONOPHOSPHATE KINASE"/>
    <property type="match status" value="1"/>
</dbReference>
<feature type="binding site" evidence="2">
    <location>
        <position position="25"/>
    </location>
    <ligand>
        <name>Mg(2+)</name>
        <dbReference type="ChEBI" id="CHEBI:18420"/>
        <label>3</label>
    </ligand>
</feature>
<dbReference type="GO" id="GO:0009030">
    <property type="term" value="F:thiamine-phosphate kinase activity"/>
    <property type="evidence" value="ECO:0007669"/>
    <property type="project" value="UniProtKB-UniRule"/>
</dbReference>
<feature type="binding site" evidence="2">
    <location>
        <position position="67"/>
    </location>
    <ligand>
        <name>Mg(2+)</name>
        <dbReference type="ChEBI" id="CHEBI:18420"/>
        <label>4</label>
    </ligand>
</feature>
<name>A0A7Y6B943_9SPHN</name>
<keyword evidence="7" id="KW-1185">Reference proteome</keyword>
<keyword evidence="2 6" id="KW-0418">Kinase</keyword>
<reference evidence="6 7" key="1">
    <citation type="submission" date="2020-05" db="EMBL/GenBank/DDBJ databases">
        <title>Genome Sequencing of Type Strains.</title>
        <authorList>
            <person name="Lemaire J.F."/>
            <person name="Inderbitzin P."/>
            <person name="Gregorio O.A."/>
            <person name="Collins S.B."/>
            <person name="Wespe N."/>
            <person name="Knight-Connoni V."/>
        </authorList>
    </citation>
    <scope>NUCLEOTIDE SEQUENCE [LARGE SCALE GENOMIC DNA]</scope>
    <source>
        <strain evidence="6 7">DSM 100049</strain>
    </source>
</reference>
<keyword evidence="2" id="KW-0460">Magnesium</keyword>
<dbReference type="InterPro" id="IPR006283">
    <property type="entry name" value="ThiL-like"/>
</dbReference>
<feature type="binding site" evidence="2">
    <location>
        <position position="38"/>
    </location>
    <ligand>
        <name>Mg(2+)</name>
        <dbReference type="ChEBI" id="CHEBI:18420"/>
        <label>1</label>
    </ligand>
</feature>
<feature type="binding site" evidence="2">
    <location>
        <position position="46"/>
    </location>
    <ligand>
        <name>substrate</name>
    </ligand>
</feature>
<feature type="binding site" evidence="2">
    <location>
        <position position="295"/>
    </location>
    <ligand>
        <name>substrate</name>
    </ligand>
</feature>
<organism evidence="6 7">
    <name type="scientific">Sphingomonas zeae</name>
    <dbReference type="NCBI Taxonomy" id="1646122"/>
    <lineage>
        <taxon>Bacteria</taxon>
        <taxon>Pseudomonadati</taxon>
        <taxon>Pseudomonadota</taxon>
        <taxon>Alphaproteobacteria</taxon>
        <taxon>Sphingomonadales</taxon>
        <taxon>Sphingomonadaceae</taxon>
        <taxon>Sphingomonas</taxon>
    </lineage>
</organism>
<keyword evidence="2" id="KW-0479">Metal-binding</keyword>
<dbReference type="SUPFAM" id="SSF56042">
    <property type="entry name" value="PurM C-terminal domain-like"/>
    <property type="match status" value="1"/>
</dbReference>
<keyword evidence="2 6" id="KW-0808">Transferase</keyword>
<sequence>MTEAEFIAALRRMPLHPGARHLVDDSAVIDAGPLVVTTDTLAEGVHFLPDDPPGDVAWKLVATNLSDLAAKGALVEGVLLNYPLGDSAWDRAFLDGLAAVLTRFGARLIGGDTVSKRGPRTLTLTAFGRDAAAPSRDGAKAGDGLWVTGRIGDAGLGLRIAREGHGPLVLRDAYRRPMPRLVEGRMLGPVVHAMMDVSDGLLIDAARMARASALAVEITLDTIPLSVEAQAFGGTDHAARLAAATAGDDYELLFALPPDTKPPVAATRVGTFSPGEGLTLTDGGQPVALPSRWGYEHQSEG</sequence>
<feature type="binding site" evidence="2">
    <location>
        <position position="196"/>
    </location>
    <ligand>
        <name>Mg(2+)</name>
        <dbReference type="ChEBI" id="CHEBI:18420"/>
        <label>3</label>
    </ligand>
</feature>
<feature type="binding site" evidence="2">
    <location>
        <position position="248"/>
    </location>
    <ligand>
        <name>substrate</name>
    </ligand>
</feature>
<evidence type="ECO:0000259" key="5">
    <source>
        <dbReference type="Pfam" id="PF02769"/>
    </source>
</evidence>
<feature type="binding site" evidence="2">
    <location>
        <position position="199"/>
    </location>
    <ligand>
        <name>Mg(2+)</name>
        <dbReference type="ChEBI" id="CHEBI:18420"/>
        <label>5</label>
    </ligand>
</feature>
<comment type="miscellaneous">
    <text evidence="2">Reaction mechanism of ThiL seems to utilize a direct, inline transfer of the gamma-phosphate of ATP to TMP rather than a phosphorylated enzyme intermediate.</text>
</comment>
<dbReference type="Gene3D" id="3.30.1330.10">
    <property type="entry name" value="PurM-like, N-terminal domain"/>
    <property type="match status" value="1"/>
</dbReference>
<feature type="binding site" evidence="2">
    <location>
        <position position="25"/>
    </location>
    <ligand>
        <name>Mg(2+)</name>
        <dbReference type="ChEBI" id="CHEBI:18420"/>
        <label>4</label>
    </ligand>
</feature>